<evidence type="ECO:0000256" key="4">
    <source>
        <dbReference type="ARBA" id="ARBA00022737"/>
    </source>
</evidence>
<dbReference type="InterPro" id="IPR016192">
    <property type="entry name" value="APOBEC/CMP_deaminase_Zn-bd"/>
</dbReference>
<dbReference type="Gene3D" id="3.40.140.10">
    <property type="entry name" value="Cytidine Deaminase, domain 2"/>
    <property type="match status" value="2"/>
</dbReference>
<evidence type="ECO:0000256" key="3">
    <source>
        <dbReference type="ARBA" id="ARBA00022723"/>
    </source>
</evidence>
<evidence type="ECO:0000256" key="5">
    <source>
        <dbReference type="ARBA" id="ARBA00022801"/>
    </source>
</evidence>
<protein>
    <recommendedName>
        <fullName evidence="7">Cytidine and dCMP deaminase domain-containing protein 1</fullName>
        <ecNumber evidence="2">3.5.4.5</ecNumber>
    </recommendedName>
    <alternativeName>
        <fullName evidence="8">Cytidine deaminase</fullName>
    </alternativeName>
</protein>
<dbReference type="EC" id="3.5.4.5" evidence="2"/>
<comment type="similarity">
    <text evidence="1">Belongs to the cytidine and deoxycytidylate deaminase family.</text>
</comment>
<dbReference type="GO" id="GO:0008270">
    <property type="term" value="F:zinc ion binding"/>
    <property type="evidence" value="ECO:0007669"/>
    <property type="project" value="InterPro"/>
</dbReference>
<proteinExistence type="inferred from homology"/>
<dbReference type="Proteomes" id="UP001159428">
    <property type="component" value="Unassembled WGS sequence"/>
</dbReference>
<dbReference type="PROSITE" id="PS51747">
    <property type="entry name" value="CYT_DCMP_DEAMINASES_2"/>
    <property type="match status" value="2"/>
</dbReference>
<dbReference type="EMBL" id="CALNXJ010000039">
    <property type="protein sequence ID" value="CAH3144840.1"/>
    <property type="molecule type" value="Genomic_DNA"/>
</dbReference>
<dbReference type="SUPFAM" id="SSF53927">
    <property type="entry name" value="Cytidine deaminase-like"/>
    <property type="match status" value="2"/>
</dbReference>
<keyword evidence="5" id="KW-0378">Hydrolase</keyword>
<comment type="catalytic activity">
    <reaction evidence="9">
        <text>2'-deoxycytidine + H2O + H(+) = 2'-deoxyuridine + NH4(+)</text>
        <dbReference type="Rhea" id="RHEA:13433"/>
        <dbReference type="ChEBI" id="CHEBI:15377"/>
        <dbReference type="ChEBI" id="CHEBI:15378"/>
        <dbReference type="ChEBI" id="CHEBI:15698"/>
        <dbReference type="ChEBI" id="CHEBI:16450"/>
        <dbReference type="ChEBI" id="CHEBI:28938"/>
        <dbReference type="EC" id="3.5.4.5"/>
    </reaction>
</comment>
<dbReference type="PANTHER" id="PTHR11086:SF14">
    <property type="entry name" value="CYTIDINE AND DCMP DEAMINASE DOMAIN-CONTAINING PROTEIN 1"/>
    <property type="match status" value="1"/>
</dbReference>
<evidence type="ECO:0000259" key="11">
    <source>
        <dbReference type="PROSITE" id="PS51747"/>
    </source>
</evidence>
<name>A0AAU9XEZ7_9CNID</name>
<dbReference type="Pfam" id="PF00383">
    <property type="entry name" value="dCMP_cyt_deam_1"/>
    <property type="match status" value="2"/>
</dbReference>
<comment type="catalytic activity">
    <reaction evidence="10">
        <text>cytidine + H2O + H(+) = uridine + NH4(+)</text>
        <dbReference type="Rhea" id="RHEA:16069"/>
        <dbReference type="ChEBI" id="CHEBI:15377"/>
        <dbReference type="ChEBI" id="CHEBI:15378"/>
        <dbReference type="ChEBI" id="CHEBI:16704"/>
        <dbReference type="ChEBI" id="CHEBI:17562"/>
        <dbReference type="ChEBI" id="CHEBI:28938"/>
        <dbReference type="EC" id="3.5.4.5"/>
    </reaction>
</comment>
<dbReference type="GO" id="GO:0005737">
    <property type="term" value="C:cytoplasm"/>
    <property type="evidence" value="ECO:0007669"/>
    <property type="project" value="TreeGrafter"/>
</dbReference>
<evidence type="ECO:0000256" key="10">
    <source>
        <dbReference type="ARBA" id="ARBA00049558"/>
    </source>
</evidence>
<dbReference type="AlphaFoldDB" id="A0AAU9XEZ7"/>
<keyword evidence="4" id="KW-0677">Repeat</keyword>
<gene>
    <name evidence="12" type="ORF">PMEA_00021271</name>
</gene>
<evidence type="ECO:0000256" key="8">
    <source>
        <dbReference type="ARBA" id="ARBA00041919"/>
    </source>
</evidence>
<dbReference type="InterPro" id="IPR016193">
    <property type="entry name" value="Cytidine_deaminase-like"/>
</dbReference>
<accession>A0AAU9XEZ7</accession>
<evidence type="ECO:0000256" key="1">
    <source>
        <dbReference type="ARBA" id="ARBA00006576"/>
    </source>
</evidence>
<reference evidence="12 13" key="1">
    <citation type="submission" date="2022-05" db="EMBL/GenBank/DDBJ databases">
        <authorList>
            <consortium name="Genoscope - CEA"/>
            <person name="William W."/>
        </authorList>
    </citation>
    <scope>NUCLEOTIDE SEQUENCE [LARGE SCALE GENOMIC DNA]</scope>
</reference>
<evidence type="ECO:0000256" key="6">
    <source>
        <dbReference type="ARBA" id="ARBA00022833"/>
    </source>
</evidence>
<feature type="domain" description="CMP/dCMP-type deaminase" evidence="11">
    <location>
        <begin position="22"/>
        <end position="129"/>
    </location>
</feature>
<dbReference type="InterPro" id="IPR002125">
    <property type="entry name" value="CMP_dCMP_dom"/>
</dbReference>
<evidence type="ECO:0000256" key="7">
    <source>
        <dbReference type="ARBA" id="ARBA00040574"/>
    </source>
</evidence>
<evidence type="ECO:0000256" key="9">
    <source>
        <dbReference type="ARBA" id="ARBA00049252"/>
    </source>
</evidence>
<organism evidence="12 13">
    <name type="scientific">Pocillopora meandrina</name>
    <dbReference type="NCBI Taxonomy" id="46732"/>
    <lineage>
        <taxon>Eukaryota</taxon>
        <taxon>Metazoa</taxon>
        <taxon>Cnidaria</taxon>
        <taxon>Anthozoa</taxon>
        <taxon>Hexacorallia</taxon>
        <taxon>Scleractinia</taxon>
        <taxon>Astrocoeniina</taxon>
        <taxon>Pocilloporidae</taxon>
        <taxon>Pocillopora</taxon>
    </lineage>
</organism>
<keyword evidence="6" id="KW-0862">Zinc</keyword>
<comment type="caution">
    <text evidence="12">The sequence shown here is derived from an EMBL/GenBank/DDBJ whole genome shotgun (WGS) entry which is preliminary data.</text>
</comment>
<dbReference type="PANTHER" id="PTHR11086">
    <property type="entry name" value="DEOXYCYTIDYLATE DEAMINASE-RELATED"/>
    <property type="match status" value="1"/>
</dbReference>
<keyword evidence="3" id="KW-0479">Metal-binding</keyword>
<dbReference type="InterPro" id="IPR015517">
    <property type="entry name" value="dCMP_deaminase-rel"/>
</dbReference>
<evidence type="ECO:0000313" key="13">
    <source>
        <dbReference type="Proteomes" id="UP001159428"/>
    </source>
</evidence>
<dbReference type="PROSITE" id="PS00903">
    <property type="entry name" value="CYT_DCMP_DEAMINASES_1"/>
    <property type="match status" value="1"/>
</dbReference>
<sequence>MASSKPNYTDRGSRISKENLCMVIALWMGERQLQSEEDDSYHKVGAVLVRPDEIIHTVDCSRDGVHGIARLMIKHYDVAKDCKVFVSRKPCSFCTKLLVQSQVKRVFYLPIKPEYKAEEKLKEEMSRVDNLFKTSCISQSVFVPKVGKEVFANAEKLKETPKDIRDSIKNERFAQYWIEDWMEKAKTHLPWPAFDDNMKQQVRDDFEETMEWMARILIGVEKGYTVKQINATSKNGTVSFDPQRNELHKTASLRFITLAQFLAERSDDPKTGVGAVIINESQEILALGWNGFPTKALYGEFPRASHDDNAEDKKYPYMIHAEQNALLMRNTKSLTHGILFVTKTPCDECTPLIEMEGIKTVILGQKLKIERGTDGTLSYSKFAEKVKGGVFNCFEMEITENKPPPEKAVQNLSQM</sequence>
<feature type="domain" description="CMP/dCMP-type deaminase" evidence="11">
    <location>
        <begin position="250"/>
        <end position="379"/>
    </location>
</feature>
<evidence type="ECO:0000313" key="12">
    <source>
        <dbReference type="EMBL" id="CAH3144840.1"/>
    </source>
</evidence>
<evidence type="ECO:0000256" key="2">
    <source>
        <dbReference type="ARBA" id="ARBA00012783"/>
    </source>
</evidence>
<keyword evidence="13" id="KW-1185">Reference proteome</keyword>
<dbReference type="GO" id="GO:0004132">
    <property type="term" value="F:dCMP deaminase activity"/>
    <property type="evidence" value="ECO:0007669"/>
    <property type="project" value="TreeGrafter"/>
</dbReference>